<evidence type="ECO:0000256" key="1">
    <source>
        <dbReference type="SAM" id="MobiDB-lite"/>
    </source>
</evidence>
<organism evidence="2 3">
    <name type="scientific">Candidatus Sulfuritelmatomonas gaucii</name>
    <dbReference type="NCBI Taxonomy" id="2043161"/>
    <lineage>
        <taxon>Bacteria</taxon>
        <taxon>Pseudomonadati</taxon>
        <taxon>Acidobacteriota</taxon>
        <taxon>Terriglobia</taxon>
        <taxon>Terriglobales</taxon>
        <taxon>Acidobacteriaceae</taxon>
        <taxon>Candidatus Sulfuritelmatomonas</taxon>
    </lineage>
</organism>
<dbReference type="Proteomes" id="UP000239735">
    <property type="component" value="Unassembled WGS sequence"/>
</dbReference>
<proteinExistence type="predicted"/>
<sequence length="165" mass="18605">MSGLRKGARPESAAPRPTITHMEQSESELLRPCLHVERADVTGDVTAHTPTKSGIRNSIANPALWDQIKRRATPISPRPQTQQTGFSQDGAQGFRMRRALHALKYDGRFNRHDFFFEAPLPHRCVFAFLSWNGTGRSTRTGPAWETGFATRLQSARRVPRHHRPA</sequence>
<evidence type="ECO:0000313" key="2">
    <source>
        <dbReference type="EMBL" id="SPE21994.1"/>
    </source>
</evidence>
<feature type="region of interest" description="Disordered" evidence="1">
    <location>
        <begin position="1"/>
        <end position="24"/>
    </location>
</feature>
<gene>
    <name evidence="2" type="ORF">SBA5_330036</name>
</gene>
<accession>A0A2N9LFX0</accession>
<name>A0A2N9LFX0_9BACT</name>
<reference evidence="3" key="1">
    <citation type="submission" date="2018-02" db="EMBL/GenBank/DDBJ databases">
        <authorList>
            <person name="Hausmann B."/>
        </authorList>
    </citation>
    <scope>NUCLEOTIDE SEQUENCE [LARGE SCALE GENOMIC DNA]</scope>
    <source>
        <strain evidence="3">Peat soil MAG SbA5</strain>
    </source>
</reference>
<protein>
    <submittedName>
        <fullName evidence="2">Uncharacterized protein</fullName>
    </submittedName>
</protein>
<dbReference type="EMBL" id="OKRB01000090">
    <property type="protein sequence ID" value="SPE21994.1"/>
    <property type="molecule type" value="Genomic_DNA"/>
</dbReference>
<dbReference type="AlphaFoldDB" id="A0A2N9LFX0"/>
<evidence type="ECO:0000313" key="3">
    <source>
        <dbReference type="Proteomes" id="UP000239735"/>
    </source>
</evidence>